<dbReference type="InterPro" id="IPR057229">
    <property type="entry name" value="DUF7907"/>
</dbReference>
<keyword evidence="1" id="KW-0732">Signal</keyword>
<dbReference type="OrthoDB" id="3518533at2759"/>
<dbReference type="Pfam" id="PF25484">
    <property type="entry name" value="DUF7907"/>
    <property type="match status" value="1"/>
</dbReference>
<name>A0A1V6P8V2_PENDC</name>
<keyword evidence="4" id="KW-1185">Reference proteome</keyword>
<dbReference type="AlphaFoldDB" id="A0A1V6P8V2"/>
<evidence type="ECO:0000259" key="2">
    <source>
        <dbReference type="Pfam" id="PF25484"/>
    </source>
</evidence>
<accession>A0A1V6P8V2</accession>
<comment type="caution">
    <text evidence="3">The sequence shown here is derived from an EMBL/GenBank/DDBJ whole genome shotgun (WGS) entry which is preliminary data.</text>
</comment>
<sequence>MKFLSAIALLAATAVANPVARATKKEFHLKTTGAAQADHNDLYVVSYHTGAGLNDAVLENTASDATPFYLNGTTAVADLGTSYPWGLEIGGDTNYASWEAVEINAGASVNGFSITDGNFVWSEEEGFGGWLVCDWYHNAPQLFWLDKYYKPTIPSSCSKVELKPIYL</sequence>
<feature type="chain" id="PRO_5012076618" description="DUF7907 domain-containing protein" evidence="1">
    <location>
        <begin position="17"/>
        <end position="167"/>
    </location>
</feature>
<evidence type="ECO:0000313" key="3">
    <source>
        <dbReference type="EMBL" id="OQD73398.1"/>
    </source>
</evidence>
<gene>
    <name evidence="3" type="ORF">PENDEC_c015G00809</name>
</gene>
<organism evidence="3 4">
    <name type="scientific">Penicillium decumbens</name>
    <dbReference type="NCBI Taxonomy" id="69771"/>
    <lineage>
        <taxon>Eukaryota</taxon>
        <taxon>Fungi</taxon>
        <taxon>Dikarya</taxon>
        <taxon>Ascomycota</taxon>
        <taxon>Pezizomycotina</taxon>
        <taxon>Eurotiomycetes</taxon>
        <taxon>Eurotiomycetidae</taxon>
        <taxon>Eurotiales</taxon>
        <taxon>Aspergillaceae</taxon>
        <taxon>Penicillium</taxon>
    </lineage>
</organism>
<feature type="signal peptide" evidence="1">
    <location>
        <begin position="1"/>
        <end position="16"/>
    </location>
</feature>
<evidence type="ECO:0000256" key="1">
    <source>
        <dbReference type="SAM" id="SignalP"/>
    </source>
</evidence>
<dbReference type="Proteomes" id="UP000191522">
    <property type="component" value="Unassembled WGS sequence"/>
</dbReference>
<evidence type="ECO:0000313" key="4">
    <source>
        <dbReference type="Proteomes" id="UP000191522"/>
    </source>
</evidence>
<protein>
    <recommendedName>
        <fullName evidence="2">DUF7907 domain-containing protein</fullName>
    </recommendedName>
</protein>
<dbReference type="EMBL" id="MDYL01000015">
    <property type="protein sequence ID" value="OQD73398.1"/>
    <property type="molecule type" value="Genomic_DNA"/>
</dbReference>
<dbReference type="OMA" id="WEPIVIN"/>
<feature type="domain" description="DUF7907" evidence="2">
    <location>
        <begin position="25"/>
        <end position="165"/>
    </location>
</feature>
<reference evidence="4" key="1">
    <citation type="journal article" date="2017" name="Nat. Microbiol.">
        <title>Global analysis of biosynthetic gene clusters reveals vast potential of secondary metabolite production in Penicillium species.</title>
        <authorList>
            <person name="Nielsen J.C."/>
            <person name="Grijseels S."/>
            <person name="Prigent S."/>
            <person name="Ji B."/>
            <person name="Dainat J."/>
            <person name="Nielsen K.F."/>
            <person name="Frisvad J.C."/>
            <person name="Workman M."/>
            <person name="Nielsen J."/>
        </authorList>
    </citation>
    <scope>NUCLEOTIDE SEQUENCE [LARGE SCALE GENOMIC DNA]</scope>
    <source>
        <strain evidence="4">IBT 11843</strain>
    </source>
</reference>
<dbReference type="STRING" id="69771.A0A1V6P8V2"/>
<proteinExistence type="predicted"/>